<dbReference type="Proteomes" id="UP000015104">
    <property type="component" value="Unassembled WGS sequence"/>
</dbReference>
<sequence>MAPKTQKSNRKRQSTVEPSTSRGAGARTNQSKEKEKEKAPGSSNEAARLMPLWRNLDSFEKFEDFVYSKCTFDDITDVLQIIYVLVSVVKNMEPTLTSRAIDADPVHGKILEVLRVNNPEKGRQKKFYVKIVDEAGKTHTREDLAQLLAKYVGAE</sequence>
<protein>
    <submittedName>
        <fullName evidence="2">Uncharacterized protein</fullName>
    </submittedName>
</protein>
<evidence type="ECO:0000256" key="1">
    <source>
        <dbReference type="SAM" id="MobiDB-lite"/>
    </source>
</evidence>
<proteinExistence type="predicted"/>
<dbReference type="EnsemblMetazoa" id="tetur01g05450.1">
    <property type="protein sequence ID" value="tetur01g05450.1"/>
    <property type="gene ID" value="tetur01g05450"/>
</dbReference>
<keyword evidence="3" id="KW-1185">Reference proteome</keyword>
<organism evidence="2 3">
    <name type="scientific">Tetranychus urticae</name>
    <name type="common">Two-spotted spider mite</name>
    <dbReference type="NCBI Taxonomy" id="32264"/>
    <lineage>
        <taxon>Eukaryota</taxon>
        <taxon>Metazoa</taxon>
        <taxon>Ecdysozoa</taxon>
        <taxon>Arthropoda</taxon>
        <taxon>Chelicerata</taxon>
        <taxon>Arachnida</taxon>
        <taxon>Acari</taxon>
        <taxon>Acariformes</taxon>
        <taxon>Trombidiformes</taxon>
        <taxon>Prostigmata</taxon>
        <taxon>Eleutherengona</taxon>
        <taxon>Raphignathae</taxon>
        <taxon>Tetranychoidea</taxon>
        <taxon>Tetranychidae</taxon>
        <taxon>Tetranychus</taxon>
    </lineage>
</organism>
<accession>T1JR33</accession>
<dbReference type="EMBL" id="CAEY01000444">
    <property type="status" value="NOT_ANNOTATED_CDS"/>
    <property type="molecule type" value="Genomic_DNA"/>
</dbReference>
<name>T1JR33_TETUR</name>
<dbReference type="AlphaFoldDB" id="T1JR33"/>
<reference evidence="3" key="1">
    <citation type="submission" date="2011-08" db="EMBL/GenBank/DDBJ databases">
        <authorList>
            <person name="Rombauts S."/>
        </authorList>
    </citation>
    <scope>NUCLEOTIDE SEQUENCE</scope>
    <source>
        <strain evidence="3">London</strain>
    </source>
</reference>
<feature type="compositionally biased region" description="Basic and acidic residues" evidence="1">
    <location>
        <begin position="30"/>
        <end position="39"/>
    </location>
</feature>
<feature type="region of interest" description="Disordered" evidence="1">
    <location>
        <begin position="1"/>
        <end position="46"/>
    </location>
</feature>
<evidence type="ECO:0000313" key="2">
    <source>
        <dbReference type="EnsemblMetazoa" id="tetur01g05450.1"/>
    </source>
</evidence>
<evidence type="ECO:0000313" key="3">
    <source>
        <dbReference type="Proteomes" id="UP000015104"/>
    </source>
</evidence>
<reference evidence="2" key="2">
    <citation type="submission" date="2015-06" db="UniProtKB">
        <authorList>
            <consortium name="EnsemblMetazoa"/>
        </authorList>
    </citation>
    <scope>IDENTIFICATION</scope>
</reference>
<dbReference type="HOGENOM" id="CLU_1715581_0_0_1"/>